<dbReference type="InterPro" id="IPR035398">
    <property type="entry name" value="Bac_rhamnosid_C"/>
</dbReference>
<proteinExistence type="predicted"/>
<feature type="domain" description="Bacterial alpha-L-rhamnosidase N-terminal" evidence="6">
    <location>
        <begin position="164"/>
        <end position="337"/>
    </location>
</feature>
<dbReference type="InterPro" id="IPR035396">
    <property type="entry name" value="Bac_rhamnosid6H"/>
</dbReference>
<evidence type="ECO:0000256" key="2">
    <source>
        <dbReference type="ARBA" id="ARBA00012652"/>
    </source>
</evidence>
<protein>
    <recommendedName>
        <fullName evidence="2">alpha-L-rhamnosidase</fullName>
        <ecNumber evidence="2">3.2.1.40</ecNumber>
    </recommendedName>
</protein>
<dbReference type="GeneID" id="85313046"/>
<keyword evidence="10" id="KW-1185">Reference proteome</keyword>
<feature type="chain" id="PRO_5042496061" description="alpha-L-rhamnosidase" evidence="4">
    <location>
        <begin position="19"/>
        <end position="895"/>
    </location>
</feature>
<dbReference type="Pfam" id="PF08531">
    <property type="entry name" value="Bac_rhamnosid_N"/>
    <property type="match status" value="1"/>
</dbReference>
<evidence type="ECO:0000256" key="4">
    <source>
        <dbReference type="SAM" id="SignalP"/>
    </source>
</evidence>
<dbReference type="Pfam" id="PF25788">
    <property type="entry name" value="Ig_Rha78A_N"/>
    <property type="match status" value="1"/>
</dbReference>
<dbReference type="InterPro" id="IPR013783">
    <property type="entry name" value="Ig-like_fold"/>
</dbReference>
<dbReference type="Proteomes" id="UP001244011">
    <property type="component" value="Unassembled WGS sequence"/>
</dbReference>
<organism evidence="9 10">
    <name type="scientific">Phialemonium atrogriseum</name>
    <dbReference type="NCBI Taxonomy" id="1093897"/>
    <lineage>
        <taxon>Eukaryota</taxon>
        <taxon>Fungi</taxon>
        <taxon>Dikarya</taxon>
        <taxon>Ascomycota</taxon>
        <taxon>Pezizomycotina</taxon>
        <taxon>Sordariomycetes</taxon>
        <taxon>Sordariomycetidae</taxon>
        <taxon>Cephalothecales</taxon>
        <taxon>Cephalothecaceae</taxon>
        <taxon>Phialemonium</taxon>
    </lineage>
</organism>
<dbReference type="EMBL" id="MU839006">
    <property type="protein sequence ID" value="KAK1768042.1"/>
    <property type="molecule type" value="Genomic_DNA"/>
</dbReference>
<dbReference type="Pfam" id="PF17390">
    <property type="entry name" value="Bac_rhamnosid_C"/>
    <property type="match status" value="1"/>
</dbReference>
<dbReference type="InterPro" id="IPR008902">
    <property type="entry name" value="Rhamnosid_concanavalin"/>
</dbReference>
<dbReference type="RefSeq" id="XP_060284255.1">
    <property type="nucleotide sequence ID" value="XM_060429859.1"/>
</dbReference>
<dbReference type="InterPro" id="IPR008928">
    <property type="entry name" value="6-hairpin_glycosidase_sf"/>
</dbReference>
<keyword evidence="4" id="KW-0732">Signal</keyword>
<evidence type="ECO:0000256" key="3">
    <source>
        <dbReference type="ARBA" id="ARBA00022801"/>
    </source>
</evidence>
<evidence type="ECO:0000259" key="6">
    <source>
        <dbReference type="Pfam" id="PF08531"/>
    </source>
</evidence>
<feature type="domain" description="Alpha-L-rhamnosidase C-terminal" evidence="8">
    <location>
        <begin position="790"/>
        <end position="856"/>
    </location>
</feature>
<reference evidence="9" key="1">
    <citation type="submission" date="2023-06" db="EMBL/GenBank/DDBJ databases">
        <title>Genome-scale phylogeny and comparative genomics of the fungal order Sordariales.</title>
        <authorList>
            <consortium name="Lawrence Berkeley National Laboratory"/>
            <person name="Hensen N."/>
            <person name="Bonometti L."/>
            <person name="Westerberg I."/>
            <person name="Brannstrom I.O."/>
            <person name="Guillou S."/>
            <person name="Cros-Aarteil S."/>
            <person name="Calhoun S."/>
            <person name="Haridas S."/>
            <person name="Kuo A."/>
            <person name="Mondo S."/>
            <person name="Pangilinan J."/>
            <person name="Riley R."/>
            <person name="Labutti K."/>
            <person name="Andreopoulos B."/>
            <person name="Lipzen A."/>
            <person name="Chen C."/>
            <person name="Yanf M."/>
            <person name="Daum C."/>
            <person name="Ng V."/>
            <person name="Clum A."/>
            <person name="Steindorff A."/>
            <person name="Ohm R."/>
            <person name="Martin F."/>
            <person name="Silar P."/>
            <person name="Natvig D."/>
            <person name="Lalanne C."/>
            <person name="Gautier V."/>
            <person name="Ament-Velasquez S.L."/>
            <person name="Kruys A."/>
            <person name="Hutchinson M.I."/>
            <person name="Powell A.J."/>
            <person name="Barry K."/>
            <person name="Miller A.N."/>
            <person name="Grigoriev I.V."/>
            <person name="Debuchy R."/>
            <person name="Gladieux P."/>
            <person name="Thoren M.H."/>
            <person name="Johannesson H."/>
        </authorList>
    </citation>
    <scope>NUCLEOTIDE SEQUENCE</scope>
    <source>
        <strain evidence="9">8032-3</strain>
    </source>
</reference>
<dbReference type="Gene3D" id="2.60.420.10">
    <property type="entry name" value="Maltose phosphorylase, domain 3"/>
    <property type="match status" value="1"/>
</dbReference>
<gene>
    <name evidence="9" type="ORF">QBC33DRAFT_558206</name>
</gene>
<evidence type="ECO:0000259" key="7">
    <source>
        <dbReference type="Pfam" id="PF17389"/>
    </source>
</evidence>
<evidence type="ECO:0000313" key="10">
    <source>
        <dbReference type="Proteomes" id="UP001244011"/>
    </source>
</evidence>
<dbReference type="Gene3D" id="2.60.120.260">
    <property type="entry name" value="Galactose-binding domain-like"/>
    <property type="match status" value="2"/>
</dbReference>
<dbReference type="SUPFAM" id="SSF48208">
    <property type="entry name" value="Six-hairpin glycosidases"/>
    <property type="match status" value="1"/>
</dbReference>
<dbReference type="GO" id="GO:0030596">
    <property type="term" value="F:alpha-L-rhamnosidase activity"/>
    <property type="evidence" value="ECO:0007669"/>
    <property type="project" value="UniProtKB-EC"/>
</dbReference>
<accession>A0AAJ0FHS4</accession>
<dbReference type="InterPro" id="IPR012341">
    <property type="entry name" value="6hp_glycosidase-like_sf"/>
</dbReference>
<dbReference type="PIRSF" id="PIRSF010631">
    <property type="entry name" value="A-rhamnsds"/>
    <property type="match status" value="1"/>
</dbReference>
<comment type="caution">
    <text evidence="9">The sequence shown here is derived from an EMBL/GenBank/DDBJ whole genome shotgun (WGS) entry which is preliminary data.</text>
</comment>
<dbReference type="Gene3D" id="1.50.10.10">
    <property type="match status" value="1"/>
</dbReference>
<dbReference type="Pfam" id="PF17389">
    <property type="entry name" value="Bac_rhamnosid6H"/>
    <property type="match status" value="1"/>
</dbReference>
<dbReference type="InterPro" id="IPR013737">
    <property type="entry name" value="Bac_rhamnosid_N"/>
</dbReference>
<name>A0AAJ0FHS4_9PEZI</name>
<feature type="signal peptide" evidence="4">
    <location>
        <begin position="1"/>
        <end position="18"/>
    </location>
</feature>
<evidence type="ECO:0000259" key="5">
    <source>
        <dbReference type="Pfam" id="PF05592"/>
    </source>
</evidence>
<feature type="domain" description="Alpha-L-rhamnosidase six-hairpin glycosidase" evidence="7">
    <location>
        <begin position="453"/>
        <end position="781"/>
    </location>
</feature>
<dbReference type="GO" id="GO:0005975">
    <property type="term" value="P:carbohydrate metabolic process"/>
    <property type="evidence" value="ECO:0007669"/>
    <property type="project" value="InterPro"/>
</dbReference>
<dbReference type="Gene3D" id="2.60.40.10">
    <property type="entry name" value="Immunoglobulins"/>
    <property type="match status" value="1"/>
</dbReference>
<sequence length="895" mass="97885">MRLSPFLAIGAAISFASGIAVEKGSLRANGAVDPIAIDTATPWISWRLSSDKRADNQTAYQIQASSSRSDFDTPDLWDTGKVASSNASATYDGKDLTSRSAVYWRVRVWDVDGVVSKWSDVAVFEVSLLSNSDWRASWITNKKFSTGDTSLPIFTKPFRVTCPVAKARLYLLGLGLHVALLNENPVDDSVLQPGYSTVNKTLLYSTYDVTTQLRKGKNLLRVELGKGIYDAEKPLLGRYSKFNLAAPAPLMLIAQLEYTCENGDIHAVYSDESWLTTVSGPYFETSWFGGEEYDARKELAGWDGVCGHRKEWTKATIATPPTGTLVSPRAPPLKVVEALKAVAVKQVGSEWVFDLGINFVGTFSLVMNGKGRAGTRIVFRPGENITANGGISQSTTGSPIFDAYTLSDAETQSYSPKFLYHGFRYLGVNLTWTPSLDDMTGYVIRAANEPVLSLHTSNELFNSIHAIIDRSIQGNMYSVLTDSPHREKYGWLEQNQFVFHPLAMGYDLQAYGYDMILTMADAQAADVPGLIPDIAPEFGNPMGGGYRNDPNWGCAMIIVPLRLYQYYGDIKYLQFKHQFMVEYIEYLVNRAGGNPYLNDGGLGDWEGLDTTTPKGVTSTFGYYQAVKAMTEVEEILGNTEQAAYYRNLSSSLQAGFHSMWFNDTGSPHYCSNSQACNALALDLGAVPEKYRADVLGNLINSLESHNWHVTVGEIGLPSVFKVLRAAGRDDIIFKLMNTETSPSYGYEVRSGATSLWEHWDADKTGGSLNHFMYGYGDTWLLQLSGLAQKEGSVGWREIEYEPIVVGDLTSASTTYRTPLGTASASWTVRGNSITYEITVPVGAVATVNFPAVAASENAKGLSVAQSGIMSVDAGNDRTVIRAGSGMYSFSGTLAA</sequence>
<dbReference type="PANTHER" id="PTHR33307">
    <property type="entry name" value="ALPHA-RHAMNOSIDASE (EUROFUNG)"/>
    <property type="match status" value="1"/>
</dbReference>
<evidence type="ECO:0000313" key="9">
    <source>
        <dbReference type="EMBL" id="KAK1768042.1"/>
    </source>
</evidence>
<comment type="catalytic activity">
    <reaction evidence="1">
        <text>Hydrolysis of terminal non-reducing alpha-L-rhamnose residues in alpha-L-rhamnosides.</text>
        <dbReference type="EC" id="3.2.1.40"/>
    </reaction>
</comment>
<dbReference type="PANTHER" id="PTHR33307:SF11">
    <property type="entry name" value="ALPHA-L-RHAMNOSIDASE"/>
    <property type="match status" value="1"/>
</dbReference>
<dbReference type="Pfam" id="PF05592">
    <property type="entry name" value="Bac_rhamnosid"/>
    <property type="match status" value="1"/>
</dbReference>
<dbReference type="AlphaFoldDB" id="A0AAJ0FHS4"/>
<dbReference type="EC" id="3.2.1.40" evidence="2"/>
<feature type="domain" description="Alpha-L-rhamnosidase concanavalin-like" evidence="5">
    <location>
        <begin position="349"/>
        <end position="444"/>
    </location>
</feature>
<evidence type="ECO:0000256" key="1">
    <source>
        <dbReference type="ARBA" id="ARBA00001445"/>
    </source>
</evidence>
<dbReference type="InterPro" id="IPR016007">
    <property type="entry name" value="Alpha_rhamnosid"/>
</dbReference>
<evidence type="ECO:0000259" key="8">
    <source>
        <dbReference type="Pfam" id="PF17390"/>
    </source>
</evidence>
<keyword evidence="3" id="KW-0378">Hydrolase</keyword>